<protein>
    <recommendedName>
        <fullName evidence="11">Knottin scorpion toxin-like domain-containing protein</fullName>
    </recommendedName>
</protein>
<keyword evidence="7" id="KW-0611">Plant defense</keyword>
<evidence type="ECO:0000313" key="9">
    <source>
        <dbReference type="EMBL" id="KAG0529260.1"/>
    </source>
</evidence>
<evidence type="ECO:0000256" key="2">
    <source>
        <dbReference type="ARBA" id="ARBA00006722"/>
    </source>
</evidence>
<comment type="caution">
    <text evidence="9">The sequence shown here is derived from an EMBL/GenBank/DDBJ whole genome shotgun (WGS) entry which is preliminary data.</text>
</comment>
<feature type="signal peptide" evidence="8">
    <location>
        <begin position="1"/>
        <end position="22"/>
    </location>
</feature>
<dbReference type="Gramene" id="EES09515">
    <property type="protein sequence ID" value="EES09515"/>
    <property type="gene ID" value="SORBI_3005G082000"/>
</dbReference>
<dbReference type="InterPro" id="IPR022618">
    <property type="entry name" value="Defensin-like_20-28"/>
</dbReference>
<keyword evidence="3" id="KW-0964">Secreted</keyword>
<keyword evidence="5" id="KW-0295">Fungicide</keyword>
<evidence type="ECO:0000256" key="1">
    <source>
        <dbReference type="ARBA" id="ARBA00004613"/>
    </source>
</evidence>
<dbReference type="PANTHER" id="PTHR34453:SF3">
    <property type="entry name" value="DEFENSIN-LIKE (DEFL) FAMILY PROTEIN-RELATED"/>
    <property type="match status" value="1"/>
</dbReference>
<dbReference type="AlphaFoldDB" id="A0A921QYN2"/>
<dbReference type="GO" id="GO:0005576">
    <property type="term" value="C:extracellular region"/>
    <property type="evidence" value="ECO:0007669"/>
    <property type="project" value="UniProtKB-SubCell"/>
</dbReference>
<evidence type="ECO:0000256" key="5">
    <source>
        <dbReference type="ARBA" id="ARBA00022577"/>
    </source>
</evidence>
<dbReference type="EMBL" id="CM027684">
    <property type="protein sequence ID" value="KAG0529260.1"/>
    <property type="molecule type" value="Genomic_DNA"/>
</dbReference>
<evidence type="ECO:0000256" key="4">
    <source>
        <dbReference type="ARBA" id="ARBA00022529"/>
    </source>
</evidence>
<evidence type="ECO:0000256" key="3">
    <source>
        <dbReference type="ARBA" id="ARBA00022525"/>
    </source>
</evidence>
<organism evidence="9 10">
    <name type="scientific">Sorghum bicolor</name>
    <name type="common">Sorghum</name>
    <name type="synonym">Sorghum vulgare</name>
    <dbReference type="NCBI Taxonomy" id="4558"/>
    <lineage>
        <taxon>Eukaryota</taxon>
        <taxon>Viridiplantae</taxon>
        <taxon>Streptophyta</taxon>
        <taxon>Embryophyta</taxon>
        <taxon>Tracheophyta</taxon>
        <taxon>Spermatophyta</taxon>
        <taxon>Magnoliopsida</taxon>
        <taxon>Liliopsida</taxon>
        <taxon>Poales</taxon>
        <taxon>Poaceae</taxon>
        <taxon>PACMAD clade</taxon>
        <taxon>Panicoideae</taxon>
        <taxon>Andropogonodae</taxon>
        <taxon>Andropogoneae</taxon>
        <taxon>Sorghinae</taxon>
        <taxon>Sorghum</taxon>
    </lineage>
</organism>
<feature type="chain" id="PRO_5036817559" description="Knottin scorpion toxin-like domain-containing protein" evidence="8">
    <location>
        <begin position="23"/>
        <end position="75"/>
    </location>
</feature>
<dbReference type="GO" id="GO:0050832">
    <property type="term" value="P:defense response to fungus"/>
    <property type="evidence" value="ECO:0007669"/>
    <property type="project" value="UniProtKB-KW"/>
</dbReference>
<keyword evidence="6 8" id="KW-0732">Signal</keyword>
<dbReference type="OMA" id="KEDECDA"/>
<gene>
    <name evidence="9" type="ORF">BDA96_05G083000</name>
</gene>
<dbReference type="GO" id="GO:0031640">
    <property type="term" value="P:killing of cells of another organism"/>
    <property type="evidence" value="ECO:0007669"/>
    <property type="project" value="UniProtKB-KW"/>
</dbReference>
<evidence type="ECO:0008006" key="11">
    <source>
        <dbReference type="Google" id="ProtNLM"/>
    </source>
</evidence>
<reference evidence="9" key="1">
    <citation type="journal article" date="2019" name="BMC Genomics">
        <title>A new reference genome for Sorghum bicolor reveals high levels of sequence similarity between sweet and grain genotypes: implications for the genetics of sugar metabolism.</title>
        <authorList>
            <person name="Cooper E.A."/>
            <person name="Brenton Z.W."/>
            <person name="Flinn B.S."/>
            <person name="Jenkins J."/>
            <person name="Shu S."/>
            <person name="Flowers D."/>
            <person name="Luo F."/>
            <person name="Wang Y."/>
            <person name="Xia P."/>
            <person name="Barry K."/>
            <person name="Daum C."/>
            <person name="Lipzen A."/>
            <person name="Yoshinaga Y."/>
            <person name="Schmutz J."/>
            <person name="Saski C."/>
            <person name="Vermerris W."/>
            <person name="Kresovich S."/>
        </authorList>
    </citation>
    <scope>NUCLEOTIDE SEQUENCE</scope>
</reference>
<name>A0A921QYN2_SORBI</name>
<evidence type="ECO:0000256" key="8">
    <source>
        <dbReference type="SAM" id="SignalP"/>
    </source>
</evidence>
<reference evidence="9" key="2">
    <citation type="submission" date="2020-10" db="EMBL/GenBank/DDBJ databases">
        <authorList>
            <person name="Cooper E.A."/>
            <person name="Brenton Z.W."/>
            <person name="Flinn B.S."/>
            <person name="Jenkins J."/>
            <person name="Shu S."/>
            <person name="Flowers D."/>
            <person name="Luo F."/>
            <person name="Wang Y."/>
            <person name="Xia P."/>
            <person name="Barry K."/>
            <person name="Daum C."/>
            <person name="Lipzen A."/>
            <person name="Yoshinaga Y."/>
            <person name="Schmutz J."/>
            <person name="Saski C."/>
            <person name="Vermerris W."/>
            <person name="Kresovich S."/>
        </authorList>
    </citation>
    <scope>NUCLEOTIDE SEQUENCE</scope>
</reference>
<dbReference type="Pfam" id="PF10868">
    <property type="entry name" value="Defensin_like"/>
    <property type="match status" value="1"/>
</dbReference>
<dbReference type="Proteomes" id="UP000807115">
    <property type="component" value="Chromosome 5"/>
</dbReference>
<proteinExistence type="inferred from homology"/>
<dbReference type="PANTHER" id="PTHR34453">
    <property type="entry name" value="DEFENSIN-LIKE (DEFL) FAMILY PROTEIN-RELATED"/>
    <property type="match status" value="1"/>
</dbReference>
<comment type="subcellular location">
    <subcellularLocation>
        <location evidence="1">Secreted</location>
    </subcellularLocation>
</comment>
<evidence type="ECO:0000256" key="6">
    <source>
        <dbReference type="ARBA" id="ARBA00022729"/>
    </source>
</evidence>
<keyword evidence="4" id="KW-0929">Antimicrobial</keyword>
<evidence type="ECO:0000256" key="7">
    <source>
        <dbReference type="ARBA" id="ARBA00022821"/>
    </source>
</evidence>
<sequence>MERKGAVVVLIMLAFLVALAASSKCCYDHHSWGSDNQITGCSSDQSDDCNSWCQNSCRGGECKFRSGQHKCHCYC</sequence>
<accession>A0A921QYN2</accession>
<comment type="similarity">
    <text evidence="2">Belongs to the DEFL family.</text>
</comment>
<evidence type="ECO:0000313" key="10">
    <source>
        <dbReference type="Proteomes" id="UP000807115"/>
    </source>
</evidence>